<sequence length="256" mass="26559">MLAWLHVHDTRIVLQEHNDGRHAGAHCHTLPTVDADDRSGLAGDANDAPMPGRAAFRRSRPVAVATAGCVLVILLGAWWAVSGAPREATKPSGGVGFGCGFLGTPAPATGCPLPDEAQLRRGVLDDRLLAADESRRSALSPQAKIAQGTLDDVRMAAAFGGWCPTLSDQSCGAPAPSPHPPTQADLEQARLWLNRTGASATVARFARPEDPAPPGSVVYAARFGAACVVSYVVTVPNFNGPIRVVGLLPDGSCLPA</sequence>
<protein>
    <submittedName>
        <fullName evidence="2">Uncharacterized protein</fullName>
    </submittedName>
</protein>
<feature type="transmembrane region" description="Helical" evidence="1">
    <location>
        <begin position="62"/>
        <end position="81"/>
    </location>
</feature>
<comment type="caution">
    <text evidence="2">The sequence shown here is derived from an EMBL/GenBank/DDBJ whole genome shotgun (WGS) entry which is preliminary data.</text>
</comment>
<evidence type="ECO:0000313" key="2">
    <source>
        <dbReference type="EMBL" id="REG00925.1"/>
    </source>
</evidence>
<keyword evidence="1" id="KW-1133">Transmembrane helix</keyword>
<reference evidence="2 3" key="1">
    <citation type="submission" date="2018-08" db="EMBL/GenBank/DDBJ databases">
        <title>Sequencing the genomes of 1000 actinobacteria strains.</title>
        <authorList>
            <person name="Klenk H.-P."/>
        </authorList>
    </citation>
    <scope>NUCLEOTIDE SEQUENCE [LARGE SCALE GENOMIC DNA]</scope>
    <source>
        <strain evidence="2 3">DSM 44099</strain>
    </source>
</reference>
<dbReference type="EMBL" id="QUMQ01000001">
    <property type="protein sequence ID" value="REG00925.1"/>
    <property type="molecule type" value="Genomic_DNA"/>
</dbReference>
<keyword evidence="3" id="KW-1185">Reference proteome</keyword>
<organism evidence="2 3">
    <name type="scientific">Asanoa ferruginea</name>
    <dbReference type="NCBI Taxonomy" id="53367"/>
    <lineage>
        <taxon>Bacteria</taxon>
        <taxon>Bacillati</taxon>
        <taxon>Actinomycetota</taxon>
        <taxon>Actinomycetes</taxon>
        <taxon>Micromonosporales</taxon>
        <taxon>Micromonosporaceae</taxon>
        <taxon>Asanoa</taxon>
    </lineage>
</organism>
<dbReference type="AlphaFoldDB" id="A0A3D9ZWE5"/>
<accession>A0A3D9ZWE5</accession>
<name>A0A3D9ZWE5_9ACTN</name>
<gene>
    <name evidence="2" type="ORF">DFJ67_6986</name>
</gene>
<proteinExistence type="predicted"/>
<evidence type="ECO:0000256" key="1">
    <source>
        <dbReference type="SAM" id="Phobius"/>
    </source>
</evidence>
<keyword evidence="1" id="KW-0812">Transmembrane</keyword>
<evidence type="ECO:0000313" key="3">
    <source>
        <dbReference type="Proteomes" id="UP000256913"/>
    </source>
</evidence>
<dbReference type="Proteomes" id="UP000256913">
    <property type="component" value="Unassembled WGS sequence"/>
</dbReference>
<keyword evidence="1" id="KW-0472">Membrane</keyword>